<dbReference type="FunFam" id="2.40.110.10:FF:000002">
    <property type="entry name" value="Acyl-CoA dehydrogenase fadE12"/>
    <property type="match status" value="1"/>
</dbReference>
<dbReference type="InterPro" id="IPR046373">
    <property type="entry name" value="Acyl-CoA_Oxase/DH_mid-dom_sf"/>
</dbReference>
<dbReference type="GO" id="GO:0003995">
    <property type="term" value="F:acyl-CoA dehydrogenase activity"/>
    <property type="evidence" value="ECO:0007669"/>
    <property type="project" value="TreeGrafter"/>
</dbReference>
<evidence type="ECO:0000256" key="7">
    <source>
        <dbReference type="ARBA" id="ARBA00023002"/>
    </source>
</evidence>
<keyword evidence="3" id="KW-0349">Heme</keyword>
<evidence type="ECO:0000256" key="8">
    <source>
        <dbReference type="ARBA" id="ARBA00023004"/>
    </source>
</evidence>
<dbReference type="GO" id="GO:0033539">
    <property type="term" value="P:fatty acid beta-oxidation using acyl-CoA dehydrogenase"/>
    <property type="evidence" value="ECO:0007669"/>
    <property type="project" value="TreeGrafter"/>
</dbReference>
<dbReference type="PANTHER" id="PTHR48083:SF28">
    <property type="entry name" value="ACYL-COA DEHYDROGENASE FAMILY PROTEIN (AFU_ORTHOLOGUE AFUA_6G10880)-RELATED"/>
    <property type="match status" value="1"/>
</dbReference>
<evidence type="ECO:0000259" key="9">
    <source>
        <dbReference type="PROSITE" id="PS50255"/>
    </source>
</evidence>
<dbReference type="InterPro" id="IPR009075">
    <property type="entry name" value="AcylCo_DH/oxidase_C"/>
</dbReference>
<comment type="similarity">
    <text evidence="2">Belongs to the acyl-CoA dehydrogenase family.</text>
</comment>
<keyword evidence="7" id="KW-0560">Oxidoreductase</keyword>
<dbReference type="PROSITE" id="PS00191">
    <property type="entry name" value="CYTOCHROME_B5_1"/>
    <property type="match status" value="1"/>
</dbReference>
<keyword evidence="4" id="KW-0285">Flavoprotein</keyword>
<keyword evidence="6" id="KW-0274">FAD</keyword>
<dbReference type="PANTHER" id="PTHR48083">
    <property type="entry name" value="MEDIUM-CHAIN SPECIFIC ACYL-COA DEHYDROGENASE, MITOCHONDRIAL-RELATED"/>
    <property type="match status" value="1"/>
</dbReference>
<dbReference type="Gene3D" id="2.40.110.10">
    <property type="entry name" value="Butyryl-CoA Dehydrogenase, subunit A, domain 2"/>
    <property type="match status" value="1"/>
</dbReference>
<dbReference type="Pfam" id="PF02771">
    <property type="entry name" value="Acyl-CoA_dh_N"/>
    <property type="match status" value="1"/>
</dbReference>
<dbReference type="GO" id="GO:0005737">
    <property type="term" value="C:cytoplasm"/>
    <property type="evidence" value="ECO:0007669"/>
    <property type="project" value="TreeGrafter"/>
</dbReference>
<dbReference type="InterPro" id="IPR036400">
    <property type="entry name" value="Cyt_B5-like_heme/steroid_sf"/>
</dbReference>
<dbReference type="InterPro" id="IPR036250">
    <property type="entry name" value="AcylCo_DH-like_C"/>
</dbReference>
<dbReference type="GO" id="GO:0050660">
    <property type="term" value="F:flavin adenine dinucleotide binding"/>
    <property type="evidence" value="ECO:0007669"/>
    <property type="project" value="InterPro"/>
</dbReference>
<dbReference type="Gene3D" id="1.20.140.10">
    <property type="entry name" value="Butyryl-CoA Dehydrogenase, subunit A, domain 3"/>
    <property type="match status" value="1"/>
</dbReference>
<evidence type="ECO:0000256" key="2">
    <source>
        <dbReference type="ARBA" id="ARBA00009347"/>
    </source>
</evidence>
<dbReference type="GO" id="GO:0020037">
    <property type="term" value="F:heme binding"/>
    <property type="evidence" value="ECO:0007669"/>
    <property type="project" value="InterPro"/>
</dbReference>
<keyword evidence="11" id="KW-1185">Reference proteome</keyword>
<evidence type="ECO:0000256" key="1">
    <source>
        <dbReference type="ARBA" id="ARBA00001974"/>
    </source>
</evidence>
<evidence type="ECO:0000256" key="4">
    <source>
        <dbReference type="ARBA" id="ARBA00022630"/>
    </source>
</evidence>
<dbReference type="InterPro" id="IPR006091">
    <property type="entry name" value="Acyl-CoA_Oxase/DH_mid-dom"/>
</dbReference>
<feature type="domain" description="Cytochrome b5 heme-binding" evidence="9">
    <location>
        <begin position="2"/>
        <end position="78"/>
    </location>
</feature>
<organism evidence="10 11">
    <name type="scientific">Paraglomus brasilianum</name>
    <dbReference type="NCBI Taxonomy" id="144538"/>
    <lineage>
        <taxon>Eukaryota</taxon>
        <taxon>Fungi</taxon>
        <taxon>Fungi incertae sedis</taxon>
        <taxon>Mucoromycota</taxon>
        <taxon>Glomeromycotina</taxon>
        <taxon>Glomeromycetes</taxon>
        <taxon>Paraglomerales</taxon>
        <taxon>Paraglomeraceae</taxon>
        <taxon>Paraglomus</taxon>
    </lineage>
</organism>
<protein>
    <submittedName>
        <fullName evidence="10">10853_t:CDS:1</fullName>
    </submittedName>
</protein>
<dbReference type="SUPFAM" id="SSF56645">
    <property type="entry name" value="Acyl-CoA dehydrogenase NM domain-like"/>
    <property type="match status" value="1"/>
</dbReference>
<dbReference type="SUPFAM" id="SSF55856">
    <property type="entry name" value="Cytochrome b5-like heme/steroid binding domain"/>
    <property type="match status" value="1"/>
</dbReference>
<dbReference type="Pfam" id="PF02770">
    <property type="entry name" value="Acyl-CoA_dh_M"/>
    <property type="match status" value="1"/>
</dbReference>
<dbReference type="InterPro" id="IPR009100">
    <property type="entry name" value="AcylCoA_DH/oxidase_NM_dom_sf"/>
</dbReference>
<accession>A0A9N9DN98</accession>
<gene>
    <name evidence="10" type="ORF">PBRASI_LOCUS9795</name>
</gene>
<dbReference type="Gene3D" id="3.10.120.10">
    <property type="entry name" value="Cytochrome b5-like heme/steroid binding domain"/>
    <property type="match status" value="1"/>
</dbReference>
<dbReference type="Gene3D" id="1.10.540.10">
    <property type="entry name" value="Acyl-CoA dehydrogenase/oxidase, N-terminal domain"/>
    <property type="match status" value="1"/>
</dbReference>
<dbReference type="Pfam" id="PF00441">
    <property type="entry name" value="Acyl-CoA_dh_1"/>
    <property type="match status" value="1"/>
</dbReference>
<dbReference type="AlphaFoldDB" id="A0A9N9DN98"/>
<evidence type="ECO:0000256" key="6">
    <source>
        <dbReference type="ARBA" id="ARBA00022827"/>
    </source>
</evidence>
<dbReference type="InterPro" id="IPR018506">
    <property type="entry name" value="Cyt_B5_heme-BS"/>
</dbReference>
<dbReference type="Pfam" id="PF00173">
    <property type="entry name" value="Cyt-b5"/>
    <property type="match status" value="1"/>
</dbReference>
<dbReference type="InterPro" id="IPR001199">
    <property type="entry name" value="Cyt_B5-like_heme/steroid-bd"/>
</dbReference>
<dbReference type="PRINTS" id="PR00363">
    <property type="entry name" value="CYTOCHROMEB5"/>
</dbReference>
<dbReference type="InterPro" id="IPR050741">
    <property type="entry name" value="Acyl-CoA_dehydrogenase"/>
</dbReference>
<evidence type="ECO:0000256" key="3">
    <source>
        <dbReference type="ARBA" id="ARBA00022617"/>
    </source>
</evidence>
<evidence type="ECO:0000313" key="10">
    <source>
        <dbReference type="EMBL" id="CAG8641429.1"/>
    </source>
</evidence>
<proteinExistence type="inferred from homology"/>
<dbReference type="InterPro" id="IPR037069">
    <property type="entry name" value="AcylCoA_DH/ox_N_sf"/>
</dbReference>
<dbReference type="OrthoDB" id="10254877at2759"/>
<comment type="caution">
    <text evidence="10">The sequence shown here is derived from an EMBL/GenBank/DDBJ whole genome shotgun (WGS) entry which is preliminary data.</text>
</comment>
<sequence length="520" mass="57787">MSKTYTAEEVSTHNSESSIWIIVHDKVYDVTNFLDEHPGGKKVLLKVAGADATKQFDNFHNKAVLEKYGPQLYIGDIGSGSEPASEPDSGDGPFGDLVPFGDPYWYQDFHSPYYNDSHRRMRAVARKFTDTEITPYCHEWDEQKKIPTELFRKAADAGILPGLCGTPWPKEYTDILPAGGVSTEEYNGFHEFVLADELCRCGSGGVIWALVGGFAIGLPPVLKFGSEEIKRRILPDCLAGRKFICLAITEPYAGSDVANIKTEAKLTDDGKHYIVNGEKKWITNGVFADYFTTAVRTGGPGMGGISLLLIERTMPGVKTRQMQCSGVWSSGTAYITFEDVKVPVENILGKENGGFKCIMHNFNHERMGIAIEGNRFARVCYEEAMKYAHKRRTFGKKLIEHPVIRNKFAHMARKIEATHAYIEIMIYQAETLKGTEAATRLGGPFALLKAQATQTFEYCAREAAQIFGGLSYTRGGQGEKVERLYREVRAYAIPGGSEEIMLDLGIRQSIKVAQFYGAKL</sequence>
<dbReference type="SMART" id="SM01117">
    <property type="entry name" value="Cyt-b5"/>
    <property type="match status" value="1"/>
</dbReference>
<reference evidence="10" key="1">
    <citation type="submission" date="2021-06" db="EMBL/GenBank/DDBJ databases">
        <authorList>
            <person name="Kallberg Y."/>
            <person name="Tangrot J."/>
            <person name="Rosling A."/>
        </authorList>
    </citation>
    <scope>NUCLEOTIDE SEQUENCE</scope>
    <source>
        <strain evidence="10">BR232B</strain>
    </source>
</reference>
<keyword evidence="5" id="KW-0479">Metal-binding</keyword>
<dbReference type="SUPFAM" id="SSF47203">
    <property type="entry name" value="Acyl-CoA dehydrogenase C-terminal domain-like"/>
    <property type="match status" value="1"/>
</dbReference>
<evidence type="ECO:0000313" key="11">
    <source>
        <dbReference type="Proteomes" id="UP000789739"/>
    </source>
</evidence>
<comment type="cofactor">
    <cofactor evidence="1">
        <name>FAD</name>
        <dbReference type="ChEBI" id="CHEBI:57692"/>
    </cofactor>
</comment>
<evidence type="ECO:0000256" key="5">
    <source>
        <dbReference type="ARBA" id="ARBA00022723"/>
    </source>
</evidence>
<dbReference type="PROSITE" id="PS50255">
    <property type="entry name" value="CYTOCHROME_B5_2"/>
    <property type="match status" value="1"/>
</dbReference>
<name>A0A9N9DN98_9GLOM</name>
<dbReference type="EMBL" id="CAJVPI010002342">
    <property type="protein sequence ID" value="CAG8641429.1"/>
    <property type="molecule type" value="Genomic_DNA"/>
</dbReference>
<dbReference type="GO" id="GO:0046872">
    <property type="term" value="F:metal ion binding"/>
    <property type="evidence" value="ECO:0007669"/>
    <property type="project" value="UniProtKB-KW"/>
</dbReference>
<dbReference type="InterPro" id="IPR013786">
    <property type="entry name" value="AcylCoA_DH/ox_N"/>
</dbReference>
<dbReference type="FunFam" id="3.10.120.10:FF:000007">
    <property type="entry name" value="Sulfite oxidase, mitochondrial"/>
    <property type="match status" value="1"/>
</dbReference>
<keyword evidence="8" id="KW-0408">Iron</keyword>
<dbReference type="Proteomes" id="UP000789739">
    <property type="component" value="Unassembled WGS sequence"/>
</dbReference>